<dbReference type="OrthoDB" id="5307331at2759"/>
<feature type="compositionally biased region" description="Polar residues" evidence="1">
    <location>
        <begin position="265"/>
        <end position="276"/>
    </location>
</feature>
<dbReference type="RefSeq" id="XP_040786776.1">
    <property type="nucleotide sequence ID" value="XM_040937985.1"/>
</dbReference>
<accession>A0A9P4GE00</accession>
<keyword evidence="3" id="KW-1185">Reference proteome</keyword>
<feature type="compositionally biased region" description="Polar residues" evidence="1">
    <location>
        <begin position="890"/>
        <end position="899"/>
    </location>
</feature>
<feature type="compositionally biased region" description="Low complexity" evidence="1">
    <location>
        <begin position="1"/>
        <end position="14"/>
    </location>
</feature>
<feature type="compositionally biased region" description="Polar residues" evidence="1">
    <location>
        <begin position="15"/>
        <end position="45"/>
    </location>
</feature>
<sequence length="955" mass="106841">MSPLTPLRRSPRLPQQEQTTNQMAHYQPSGSRQPSVASQKQSMGTRSRAGSIANTHRSTRASPRQANASGGVVGLPGAGDSSLEDFFEPNFWNANNTFFDEFLKLDVFETTGNNIANMSTNNFDANQSQNINLPQQEFETDFQNGLGFKLLNPKDAQKDQAEQDSVLYNQQAEADPKQLDLVPVNSTSHPAFESTNNNLAFGPWNDVYGMPAQPSHTTPGFSAIPGGSSFPPPLMYPDPLNSTFSPGPYFNPPVQQYHGYIPISPQFQQPQGSVEQPITKVGRARPRRSSYKDPNVTAEPDSDSEDDVLPAKRPRQIQRTTRSSAPQAESSRRYSTVSDTNSLSEPVKVTVVRAGEKPKKCEDKSWVRINTTTKGETTRTARINQFTKEGPKYKIKPLPIGDWQSGKFKFEYNQHNGMDEFKKRTMSARQIHEYISQHPGDLRIWIQVTPGDSARRYASKSHSECLFEQCPNRQWANKGTIEVGNYRVAFDEKHKAYGKGVVDPFDCVAYAHLYCMERFLDFEGICQDADVKVDTRGEMVKEPKGVAAFTFSGKHVSEKALAEKFVKAAKVGQLGRTPEFANYPVHTDYARGEPKPHPQTLIAAMYNVNWEHRTRSQLKQFVYRNIKPGSFGIHRGDQEIIMVDKKVETLRVYKKAKAAKRHKDFDHSAYYDQFHPEINTRIAECLALRAQFKAEDDAGTAPARGGSRKRRVIVPDSDDDEPDFNRTDDEFEEIGDNYEQQQRVGVAQGSRSSPRKKSRINYTEAGDVPQQRSVYDQIAQYVPTYDGPVPPTPTPYVGPTQANSSAISPKSRKASCTGLFIPKDRSRHDIDQQAPIDVSNMPALTNEELDYMLSLPRRKSSTLSIGPYSSIMKSPKLSRATRSSARTASFNAQPVTSSKEYYVNDPPSQVAVSPDAAQSQYNHHEQGRRSARLAGKTSPSLDKVATGRVGKRRRT</sequence>
<evidence type="ECO:0000313" key="2">
    <source>
        <dbReference type="EMBL" id="KAF1844213.1"/>
    </source>
</evidence>
<reference evidence="2" key="1">
    <citation type="submission" date="2020-01" db="EMBL/GenBank/DDBJ databases">
        <authorList>
            <consortium name="DOE Joint Genome Institute"/>
            <person name="Haridas S."/>
            <person name="Albert R."/>
            <person name="Binder M."/>
            <person name="Bloem J."/>
            <person name="Labutti K."/>
            <person name="Salamov A."/>
            <person name="Andreopoulos B."/>
            <person name="Baker S.E."/>
            <person name="Barry K."/>
            <person name="Bills G."/>
            <person name="Bluhm B.H."/>
            <person name="Cannon C."/>
            <person name="Castanera R."/>
            <person name="Culley D.E."/>
            <person name="Daum C."/>
            <person name="Ezra D."/>
            <person name="Gonzalez J.B."/>
            <person name="Henrissat B."/>
            <person name="Kuo A."/>
            <person name="Liang C."/>
            <person name="Lipzen A."/>
            <person name="Lutzoni F."/>
            <person name="Magnuson J."/>
            <person name="Mondo S."/>
            <person name="Nolan M."/>
            <person name="Ohm R."/>
            <person name="Pangilinan J."/>
            <person name="Park H.-J."/>
            <person name="Ramirez L."/>
            <person name="Alfaro M."/>
            <person name="Sun H."/>
            <person name="Tritt A."/>
            <person name="Yoshinaga Y."/>
            <person name="Zwiers L.-H."/>
            <person name="Turgeon B.G."/>
            <person name="Goodwin S.B."/>
            <person name="Spatafora J.W."/>
            <person name="Crous P.W."/>
            <person name="Grigoriev I.V."/>
        </authorList>
    </citation>
    <scope>NUCLEOTIDE SEQUENCE</scope>
    <source>
        <strain evidence="2">CBS 394.84</strain>
    </source>
</reference>
<feature type="region of interest" description="Disordered" evidence="1">
    <location>
        <begin position="264"/>
        <end position="342"/>
    </location>
</feature>
<feature type="compositionally biased region" description="Polar residues" evidence="1">
    <location>
        <begin position="52"/>
        <end position="68"/>
    </location>
</feature>
<evidence type="ECO:0000256" key="1">
    <source>
        <dbReference type="SAM" id="MobiDB-lite"/>
    </source>
</evidence>
<proteinExistence type="predicted"/>
<dbReference type="Proteomes" id="UP000800039">
    <property type="component" value="Unassembled WGS sequence"/>
</dbReference>
<feature type="compositionally biased region" description="Polar residues" evidence="1">
    <location>
        <begin position="317"/>
        <end position="342"/>
    </location>
</feature>
<evidence type="ECO:0000313" key="3">
    <source>
        <dbReference type="Proteomes" id="UP000800039"/>
    </source>
</evidence>
<feature type="compositionally biased region" description="Polar residues" evidence="1">
    <location>
        <begin position="906"/>
        <end position="921"/>
    </location>
</feature>
<feature type="region of interest" description="Disordered" evidence="1">
    <location>
        <begin position="1"/>
        <end position="73"/>
    </location>
</feature>
<dbReference type="GeneID" id="63855235"/>
<gene>
    <name evidence="2" type="ORF">K460DRAFT_419158</name>
</gene>
<feature type="region of interest" description="Disordered" evidence="1">
    <location>
        <begin position="866"/>
        <end position="955"/>
    </location>
</feature>
<protein>
    <submittedName>
        <fullName evidence="2">Uncharacterized protein</fullName>
    </submittedName>
</protein>
<organism evidence="2 3">
    <name type="scientific">Cucurbitaria berberidis CBS 394.84</name>
    <dbReference type="NCBI Taxonomy" id="1168544"/>
    <lineage>
        <taxon>Eukaryota</taxon>
        <taxon>Fungi</taxon>
        <taxon>Dikarya</taxon>
        <taxon>Ascomycota</taxon>
        <taxon>Pezizomycotina</taxon>
        <taxon>Dothideomycetes</taxon>
        <taxon>Pleosporomycetidae</taxon>
        <taxon>Pleosporales</taxon>
        <taxon>Pleosporineae</taxon>
        <taxon>Cucurbitariaceae</taxon>
        <taxon>Cucurbitaria</taxon>
    </lineage>
</organism>
<comment type="caution">
    <text evidence="2">The sequence shown here is derived from an EMBL/GenBank/DDBJ whole genome shotgun (WGS) entry which is preliminary data.</text>
</comment>
<dbReference type="EMBL" id="ML976617">
    <property type="protein sequence ID" value="KAF1844213.1"/>
    <property type="molecule type" value="Genomic_DNA"/>
</dbReference>
<feature type="region of interest" description="Disordered" evidence="1">
    <location>
        <begin position="696"/>
        <end position="773"/>
    </location>
</feature>
<feature type="compositionally biased region" description="Low complexity" evidence="1">
    <location>
        <begin position="878"/>
        <end position="889"/>
    </location>
</feature>
<dbReference type="AlphaFoldDB" id="A0A9P4GE00"/>
<name>A0A9P4GE00_9PLEO</name>